<protein>
    <recommendedName>
        <fullName evidence="3">AMP nucleosidase</fullName>
        <ecNumber evidence="2">3.2.2.4</ecNumber>
    </recommendedName>
    <alternativeName>
        <fullName evidence="3">AMP nucleosidase</fullName>
    </alternativeName>
</protein>
<keyword evidence="5" id="KW-0326">Glycosidase</keyword>
<sequence length="280" mass="30696">MSDDPPSHDNSAQMAASAYRLAALDPDFLMGDSTRGVRFLLEYAKAEEMLRAWSIRSTIVVFGSARIMPGGSGDPEDTSSTLMPGQKPRPGTHSAFLYEEARRFGRIASERGGALHPRDGVLDNVIATGGGPGIMEAANRGATEAGAPSIGFNIQLPFEQEPNAFSTPDLTFQFHYFAMRKMHLAMRAAALVVFPGGFGTFDELFEILTLRQTGKAPEMPIVLFEKDYWTRVINFEALAEEGMIKPEDLALFQFAETAEEAWECLVRRGLTVRGPKPITT</sequence>
<dbReference type="InterPro" id="IPR052341">
    <property type="entry name" value="LOG_family_nucleotidases"/>
</dbReference>
<comment type="catalytic activity">
    <reaction evidence="1">
        <text>AMP + H2O = D-ribose 5-phosphate + adenine</text>
        <dbReference type="Rhea" id="RHEA:20129"/>
        <dbReference type="ChEBI" id="CHEBI:15377"/>
        <dbReference type="ChEBI" id="CHEBI:16708"/>
        <dbReference type="ChEBI" id="CHEBI:78346"/>
        <dbReference type="ChEBI" id="CHEBI:456215"/>
        <dbReference type="EC" id="3.2.2.4"/>
    </reaction>
</comment>
<evidence type="ECO:0000256" key="3">
    <source>
        <dbReference type="ARBA" id="ARBA00031983"/>
    </source>
</evidence>
<dbReference type="InterPro" id="IPR031100">
    <property type="entry name" value="LOG_fam"/>
</dbReference>
<dbReference type="EC" id="3.2.2.4" evidence="2"/>
<evidence type="ECO:0000256" key="4">
    <source>
        <dbReference type="SAM" id="MobiDB-lite"/>
    </source>
</evidence>
<keyword evidence="6" id="KW-1185">Reference proteome</keyword>
<dbReference type="Pfam" id="PF03641">
    <property type="entry name" value="Lysine_decarbox"/>
    <property type="match status" value="1"/>
</dbReference>
<accession>A0ABV9Z0J1</accession>
<reference evidence="6" key="1">
    <citation type="journal article" date="2019" name="Int. J. Syst. Evol. Microbiol.">
        <title>The Global Catalogue of Microorganisms (GCM) 10K type strain sequencing project: providing services to taxonomists for standard genome sequencing and annotation.</title>
        <authorList>
            <consortium name="The Broad Institute Genomics Platform"/>
            <consortium name="The Broad Institute Genome Sequencing Center for Infectious Disease"/>
            <person name="Wu L."/>
            <person name="Ma J."/>
        </authorList>
    </citation>
    <scope>NUCLEOTIDE SEQUENCE [LARGE SCALE GENOMIC DNA]</scope>
    <source>
        <strain evidence="6">CGMCC 1.16444</strain>
    </source>
</reference>
<name>A0ABV9Z0J1_9HYPH</name>
<dbReference type="SUPFAM" id="SSF102405">
    <property type="entry name" value="MCP/YpsA-like"/>
    <property type="match status" value="1"/>
</dbReference>
<organism evidence="5 6">
    <name type="scientific">Flaviflagellibacter deserti</name>
    <dbReference type="NCBI Taxonomy" id="2267266"/>
    <lineage>
        <taxon>Bacteria</taxon>
        <taxon>Pseudomonadati</taxon>
        <taxon>Pseudomonadota</taxon>
        <taxon>Alphaproteobacteria</taxon>
        <taxon>Hyphomicrobiales</taxon>
        <taxon>Flaviflagellibacter</taxon>
    </lineage>
</organism>
<evidence type="ECO:0000256" key="2">
    <source>
        <dbReference type="ARBA" id="ARBA00011985"/>
    </source>
</evidence>
<gene>
    <name evidence="5" type="ORF">ACFPFW_04255</name>
</gene>
<feature type="region of interest" description="Disordered" evidence="4">
    <location>
        <begin position="70"/>
        <end position="92"/>
    </location>
</feature>
<comment type="caution">
    <text evidence="5">The sequence shown here is derived from an EMBL/GenBank/DDBJ whole genome shotgun (WGS) entry which is preliminary data.</text>
</comment>
<evidence type="ECO:0000313" key="6">
    <source>
        <dbReference type="Proteomes" id="UP001595796"/>
    </source>
</evidence>
<dbReference type="Gene3D" id="3.40.50.450">
    <property type="match status" value="1"/>
</dbReference>
<dbReference type="Proteomes" id="UP001595796">
    <property type="component" value="Unassembled WGS sequence"/>
</dbReference>
<proteinExistence type="predicted"/>
<dbReference type="GO" id="GO:0016798">
    <property type="term" value="F:hydrolase activity, acting on glycosyl bonds"/>
    <property type="evidence" value="ECO:0007669"/>
    <property type="project" value="UniProtKB-KW"/>
</dbReference>
<evidence type="ECO:0000313" key="5">
    <source>
        <dbReference type="EMBL" id="MFC5067225.1"/>
    </source>
</evidence>
<dbReference type="RefSeq" id="WP_114957159.1">
    <property type="nucleotide sequence ID" value="NZ_JBHSJF010000004.1"/>
</dbReference>
<dbReference type="PANTHER" id="PTHR43393">
    <property type="entry name" value="CYTOKININ RIBOSIDE 5'-MONOPHOSPHATE PHOSPHORIBOHYDROLASE"/>
    <property type="match status" value="1"/>
</dbReference>
<dbReference type="EMBL" id="JBHSJF010000004">
    <property type="protein sequence ID" value="MFC5067225.1"/>
    <property type="molecule type" value="Genomic_DNA"/>
</dbReference>
<keyword evidence="5" id="KW-0378">Hydrolase</keyword>
<evidence type="ECO:0000256" key="1">
    <source>
        <dbReference type="ARBA" id="ARBA00000274"/>
    </source>
</evidence>
<dbReference type="PANTHER" id="PTHR43393:SF3">
    <property type="entry name" value="LYSINE DECARBOXYLASE-LIKE PROTEIN"/>
    <property type="match status" value="1"/>
</dbReference>